<evidence type="ECO:0000256" key="2">
    <source>
        <dbReference type="ARBA" id="ARBA00012438"/>
    </source>
</evidence>
<dbReference type="PRINTS" id="PR00344">
    <property type="entry name" value="BCTRLSENSOR"/>
</dbReference>
<comment type="catalytic activity">
    <reaction evidence="1">
        <text>ATP + protein L-histidine = ADP + protein N-phospho-L-histidine.</text>
        <dbReference type="EC" id="2.7.13.3"/>
    </reaction>
</comment>
<keyword evidence="3" id="KW-0597">Phosphoprotein</keyword>
<feature type="domain" description="Histidine kinase" evidence="7">
    <location>
        <begin position="343"/>
        <end position="571"/>
    </location>
</feature>
<dbReference type="PROSITE" id="PS50109">
    <property type="entry name" value="HIS_KIN"/>
    <property type="match status" value="1"/>
</dbReference>
<dbReference type="InterPro" id="IPR036097">
    <property type="entry name" value="HisK_dim/P_sf"/>
</dbReference>
<dbReference type="EMBL" id="JAHDYS010000001">
    <property type="protein sequence ID" value="MBT1070207.1"/>
    <property type="molecule type" value="Genomic_DNA"/>
</dbReference>
<feature type="domain" description="PAS" evidence="8">
    <location>
        <begin position="55"/>
        <end position="96"/>
    </location>
</feature>
<dbReference type="InterPro" id="IPR035965">
    <property type="entry name" value="PAS-like_dom_sf"/>
</dbReference>
<dbReference type="Pfam" id="PF02518">
    <property type="entry name" value="HATPase_c"/>
    <property type="match status" value="1"/>
</dbReference>
<feature type="coiled-coil region" evidence="6">
    <location>
        <begin position="21"/>
        <end position="55"/>
    </location>
</feature>
<keyword evidence="5" id="KW-0418">Kinase</keyword>
<proteinExistence type="predicted"/>
<dbReference type="InterPro" id="IPR001610">
    <property type="entry name" value="PAC"/>
</dbReference>
<evidence type="ECO:0000313" key="10">
    <source>
        <dbReference type="EMBL" id="MBT1070207.1"/>
    </source>
</evidence>
<dbReference type="PROSITE" id="PS50112">
    <property type="entry name" value="PAS"/>
    <property type="match status" value="2"/>
</dbReference>
<dbReference type="Proteomes" id="UP000784128">
    <property type="component" value="Unassembled WGS sequence"/>
</dbReference>
<protein>
    <recommendedName>
        <fullName evidence="2">histidine kinase</fullName>
        <ecNumber evidence="2">2.7.13.3</ecNumber>
    </recommendedName>
</protein>
<dbReference type="InterPro" id="IPR000014">
    <property type="entry name" value="PAS"/>
</dbReference>
<dbReference type="RefSeq" id="WP_214295923.1">
    <property type="nucleotide sequence ID" value="NZ_JAHDYS010000001.1"/>
</dbReference>
<keyword evidence="4" id="KW-0808">Transferase</keyword>
<dbReference type="SMART" id="SM00086">
    <property type="entry name" value="PAC"/>
    <property type="match status" value="2"/>
</dbReference>
<evidence type="ECO:0000256" key="3">
    <source>
        <dbReference type="ARBA" id="ARBA00022553"/>
    </source>
</evidence>
<evidence type="ECO:0000259" key="7">
    <source>
        <dbReference type="PROSITE" id="PS50109"/>
    </source>
</evidence>
<dbReference type="InterPro" id="IPR003594">
    <property type="entry name" value="HATPase_dom"/>
</dbReference>
<dbReference type="SUPFAM" id="SSF55785">
    <property type="entry name" value="PYP-like sensor domain (PAS domain)"/>
    <property type="match status" value="2"/>
</dbReference>
<dbReference type="Pfam" id="PF00512">
    <property type="entry name" value="HisKA"/>
    <property type="match status" value="1"/>
</dbReference>
<dbReference type="InterPro" id="IPR004358">
    <property type="entry name" value="Sig_transdc_His_kin-like_C"/>
</dbReference>
<evidence type="ECO:0000256" key="4">
    <source>
        <dbReference type="ARBA" id="ARBA00022679"/>
    </source>
</evidence>
<dbReference type="PROSITE" id="PS50113">
    <property type="entry name" value="PAC"/>
    <property type="match status" value="2"/>
</dbReference>
<accession>A0ABS5U3H4</accession>
<dbReference type="Gene3D" id="1.10.287.130">
    <property type="match status" value="1"/>
</dbReference>
<dbReference type="EC" id="2.7.13.3" evidence="2"/>
<feature type="coiled-coil region" evidence="6">
    <location>
        <begin position="309"/>
        <end position="336"/>
    </location>
</feature>
<evidence type="ECO:0000259" key="8">
    <source>
        <dbReference type="PROSITE" id="PS50112"/>
    </source>
</evidence>
<evidence type="ECO:0000313" key="11">
    <source>
        <dbReference type="Proteomes" id="UP000784128"/>
    </source>
</evidence>
<organism evidence="10 11">
    <name type="scientific">Pelotalea chapellei</name>
    <dbReference type="NCBI Taxonomy" id="44671"/>
    <lineage>
        <taxon>Bacteria</taxon>
        <taxon>Pseudomonadati</taxon>
        <taxon>Thermodesulfobacteriota</taxon>
        <taxon>Desulfuromonadia</taxon>
        <taxon>Geobacterales</taxon>
        <taxon>Geobacteraceae</taxon>
        <taxon>Pelotalea</taxon>
    </lineage>
</organism>
<feature type="domain" description="PAC" evidence="9">
    <location>
        <begin position="256"/>
        <end position="307"/>
    </location>
</feature>
<dbReference type="CDD" id="cd00130">
    <property type="entry name" value="PAS"/>
    <property type="match status" value="2"/>
</dbReference>
<dbReference type="PANTHER" id="PTHR43047:SF72">
    <property type="entry name" value="OSMOSENSING HISTIDINE PROTEIN KINASE SLN1"/>
    <property type="match status" value="1"/>
</dbReference>
<evidence type="ECO:0000256" key="6">
    <source>
        <dbReference type="SAM" id="Coils"/>
    </source>
</evidence>
<dbReference type="SMART" id="SM00091">
    <property type="entry name" value="PAS"/>
    <property type="match status" value="2"/>
</dbReference>
<dbReference type="Pfam" id="PF13426">
    <property type="entry name" value="PAS_9"/>
    <property type="match status" value="1"/>
</dbReference>
<reference evidence="10 11" key="1">
    <citation type="submission" date="2021-05" db="EMBL/GenBank/DDBJ databases">
        <title>The draft genome of Geobacter chapellei DSM 13688.</title>
        <authorList>
            <person name="Xu Z."/>
            <person name="Masuda Y."/>
            <person name="Itoh H."/>
            <person name="Senoo K."/>
        </authorList>
    </citation>
    <scope>NUCLEOTIDE SEQUENCE [LARGE SCALE GENOMIC DNA]</scope>
    <source>
        <strain evidence="10 11">DSM 13688</strain>
    </source>
</reference>
<dbReference type="InterPro" id="IPR005467">
    <property type="entry name" value="His_kinase_dom"/>
</dbReference>
<dbReference type="InterPro" id="IPR003661">
    <property type="entry name" value="HisK_dim/P_dom"/>
</dbReference>
<feature type="domain" description="PAS" evidence="8">
    <location>
        <begin position="182"/>
        <end position="252"/>
    </location>
</feature>
<evidence type="ECO:0000259" key="9">
    <source>
        <dbReference type="PROSITE" id="PS50113"/>
    </source>
</evidence>
<dbReference type="SMART" id="SM00387">
    <property type="entry name" value="HATPase_c"/>
    <property type="match status" value="1"/>
</dbReference>
<dbReference type="Gene3D" id="3.30.450.20">
    <property type="entry name" value="PAS domain"/>
    <property type="match status" value="2"/>
</dbReference>
<name>A0ABS5U3H4_9BACT</name>
<comment type="caution">
    <text evidence="10">The sequence shown here is derived from an EMBL/GenBank/DDBJ whole genome shotgun (WGS) entry which is preliminary data.</text>
</comment>
<sequence>MKRIRRPTPLLSRHKLDQKALQRSRRDLKCAEKRIRQLIEANTTLTAEIIELRRTESTCRSLFENSAVGMYRMTLTGRFLEANSAMAHMLGYNSPQDLLSNVTNLLQQLYVNPDLRNNLTMLFNDNIVEGFEVQFYRKDKSIIWVSLNESAICDDTGTVIYYEGMATDITERKRAEEALRFSEARYRTLHRDIPTMIFTLDTQGKVLSVNPYGAKQLGYSIEELEGKPVLSVFHLDDRPAVTDQLQRCLQNPDQVYRWQFRKIRKDGKTMWVEELAQAVNDLNGVTNVLVVCRDISERIQTEEMLRKAHDELEHKVAERTKELSEANVKLKELDQLKSMFIASISHELGTPLNSVIGFSGVLLNGWAGPLNEEQKENVESIQKSGKHLLSLLNDVIDVSKIEAGQIEARLNDFDVHDLLVEAMDHISIEAERKNLELTLDAANVMLHSDRRRLLQCVVNLLTNAVKFTNKGSIRLAAKIIDGDLQGSESEKTGLMDISVEDTGIGIRKEDMPKLFQPFSRIVSSHTTVIPGTGLGLYLTKRLVTGVLKGDLLCTSSHGQGSTFTIRIKLRPSDQTGGEENE</sequence>
<keyword evidence="6" id="KW-0175">Coiled coil</keyword>
<dbReference type="Pfam" id="PF08447">
    <property type="entry name" value="PAS_3"/>
    <property type="match status" value="1"/>
</dbReference>
<keyword evidence="11" id="KW-1185">Reference proteome</keyword>
<feature type="domain" description="PAC" evidence="9">
    <location>
        <begin position="129"/>
        <end position="181"/>
    </location>
</feature>
<dbReference type="CDD" id="cd00082">
    <property type="entry name" value="HisKA"/>
    <property type="match status" value="1"/>
</dbReference>
<dbReference type="InterPro" id="IPR013655">
    <property type="entry name" value="PAS_fold_3"/>
</dbReference>
<dbReference type="InterPro" id="IPR036890">
    <property type="entry name" value="HATPase_C_sf"/>
</dbReference>
<evidence type="ECO:0000256" key="5">
    <source>
        <dbReference type="ARBA" id="ARBA00022777"/>
    </source>
</evidence>
<dbReference type="SUPFAM" id="SSF47384">
    <property type="entry name" value="Homodimeric domain of signal transducing histidine kinase"/>
    <property type="match status" value="1"/>
</dbReference>
<gene>
    <name evidence="10" type="ORF">KJB30_00235</name>
</gene>
<dbReference type="PANTHER" id="PTHR43047">
    <property type="entry name" value="TWO-COMPONENT HISTIDINE PROTEIN KINASE"/>
    <property type="match status" value="1"/>
</dbReference>
<dbReference type="Gene3D" id="3.30.565.10">
    <property type="entry name" value="Histidine kinase-like ATPase, C-terminal domain"/>
    <property type="match status" value="1"/>
</dbReference>
<dbReference type="NCBIfam" id="TIGR00229">
    <property type="entry name" value="sensory_box"/>
    <property type="match status" value="2"/>
</dbReference>
<dbReference type="SUPFAM" id="SSF55874">
    <property type="entry name" value="ATPase domain of HSP90 chaperone/DNA topoisomerase II/histidine kinase"/>
    <property type="match status" value="1"/>
</dbReference>
<evidence type="ECO:0000256" key="1">
    <source>
        <dbReference type="ARBA" id="ARBA00000085"/>
    </source>
</evidence>
<dbReference type="InterPro" id="IPR000700">
    <property type="entry name" value="PAS-assoc_C"/>
</dbReference>
<dbReference type="SMART" id="SM00388">
    <property type="entry name" value="HisKA"/>
    <property type="match status" value="1"/>
</dbReference>